<dbReference type="AlphaFoldDB" id="A0A6H5J3Z0"/>
<proteinExistence type="predicted"/>
<accession>A0A6H5J3Z0</accession>
<reference evidence="1 2" key="1">
    <citation type="submission" date="2020-02" db="EMBL/GenBank/DDBJ databases">
        <authorList>
            <person name="Ferguson B K."/>
        </authorList>
    </citation>
    <scope>NUCLEOTIDE SEQUENCE [LARGE SCALE GENOMIC DNA]</scope>
</reference>
<dbReference type="EMBL" id="CADCXV010001413">
    <property type="protein sequence ID" value="CAB0044205.1"/>
    <property type="molecule type" value="Genomic_DNA"/>
</dbReference>
<evidence type="ECO:0000313" key="2">
    <source>
        <dbReference type="Proteomes" id="UP000479190"/>
    </source>
</evidence>
<organism evidence="1 2">
    <name type="scientific">Trichogramma brassicae</name>
    <dbReference type="NCBI Taxonomy" id="86971"/>
    <lineage>
        <taxon>Eukaryota</taxon>
        <taxon>Metazoa</taxon>
        <taxon>Ecdysozoa</taxon>
        <taxon>Arthropoda</taxon>
        <taxon>Hexapoda</taxon>
        <taxon>Insecta</taxon>
        <taxon>Pterygota</taxon>
        <taxon>Neoptera</taxon>
        <taxon>Endopterygota</taxon>
        <taxon>Hymenoptera</taxon>
        <taxon>Apocrita</taxon>
        <taxon>Proctotrupomorpha</taxon>
        <taxon>Chalcidoidea</taxon>
        <taxon>Trichogrammatidae</taxon>
        <taxon>Trichogramma</taxon>
    </lineage>
</organism>
<sequence length="361" mass="41358">MRRIHSRPEYGVPAALAANRRFLADLHIPPLDVAALVLYLLDRSKTNYFETLFLYVNDVSWKQQNYIHLKLLLFSVSSFKNPRISMYMHPLSCEGSHTNRREGYTRCECEGEKEESEPSCGREARRPLQQRVERRRHGCEKLAERSEVCWTRHGAMRLLRARRRCTRAASNISFIPSAIDRRVRERRARRFARDLLLFDVNDNRRAAAETVTSTLSFACSKARASSELIGQRFFFVFSSFHSSARRHMPGTSSSGFPAFFVAENYPGEAARRRQSKVARVSNGTSLVIGLAGAVHSSAQQKIRRAKRATIDKRTKCQPPLQKERVTRRPTASQVEARKEHFKCFNCGWKGHEASTAEVPVK</sequence>
<evidence type="ECO:0000313" key="1">
    <source>
        <dbReference type="EMBL" id="CAB0044205.1"/>
    </source>
</evidence>
<dbReference type="Proteomes" id="UP000479190">
    <property type="component" value="Unassembled WGS sequence"/>
</dbReference>
<name>A0A6H5J3Z0_9HYME</name>
<keyword evidence="2" id="KW-1185">Reference proteome</keyword>
<protein>
    <submittedName>
        <fullName evidence="1">Uncharacterized protein</fullName>
    </submittedName>
</protein>
<gene>
    <name evidence="1" type="ORF">TBRA_LOCUS15793</name>
</gene>